<evidence type="ECO:0000256" key="3">
    <source>
        <dbReference type="ARBA" id="ARBA00022692"/>
    </source>
</evidence>
<dbReference type="Pfam" id="PF03741">
    <property type="entry name" value="TerC"/>
    <property type="match status" value="1"/>
</dbReference>
<feature type="transmembrane region" description="Helical" evidence="6">
    <location>
        <begin position="123"/>
        <end position="142"/>
    </location>
</feature>
<proteinExistence type="inferred from homology"/>
<accession>A0ABZ0UPL6</accession>
<reference evidence="7" key="1">
    <citation type="submission" date="2022-10" db="EMBL/GenBank/DDBJ databases">
        <title>Host association and intracellularity evolved multiple times independently in the Rickettsiales.</title>
        <authorList>
            <person name="Castelli M."/>
            <person name="Nardi T."/>
            <person name="Gammuto L."/>
            <person name="Bellinzona G."/>
            <person name="Sabaneyeva E."/>
            <person name="Potekhin A."/>
            <person name="Serra V."/>
            <person name="Petroni G."/>
            <person name="Sassera D."/>
        </authorList>
    </citation>
    <scope>NUCLEOTIDE SEQUENCE [LARGE SCALE GENOMIC DNA]</scope>
    <source>
        <strain evidence="7">US_Bl 11III1</strain>
    </source>
</reference>
<evidence type="ECO:0000256" key="6">
    <source>
        <dbReference type="SAM" id="Phobius"/>
    </source>
</evidence>
<feature type="transmembrane region" description="Helical" evidence="6">
    <location>
        <begin position="228"/>
        <end position="250"/>
    </location>
</feature>
<protein>
    <submittedName>
        <fullName evidence="7">Alx-like TerC family integral membrane protein</fullName>
    </submittedName>
</protein>
<dbReference type="PANTHER" id="PTHR30238:SF0">
    <property type="entry name" value="THYLAKOID MEMBRANE PROTEIN TERC, CHLOROPLASTIC"/>
    <property type="match status" value="1"/>
</dbReference>
<evidence type="ECO:0000313" key="7">
    <source>
        <dbReference type="EMBL" id="WPX97612.1"/>
    </source>
</evidence>
<dbReference type="EMBL" id="CP110343">
    <property type="protein sequence ID" value="WPX97612.1"/>
    <property type="molecule type" value="Genomic_DNA"/>
</dbReference>
<organism evidence="7 8">
    <name type="scientific">Candidatus Fokinia crypta</name>
    <dbReference type="NCBI Taxonomy" id="1920990"/>
    <lineage>
        <taxon>Bacteria</taxon>
        <taxon>Pseudomonadati</taxon>
        <taxon>Pseudomonadota</taxon>
        <taxon>Alphaproteobacteria</taxon>
        <taxon>Rickettsiales</taxon>
        <taxon>Candidatus Midichloriaceae</taxon>
        <taxon>Candidatus Fokinia</taxon>
    </lineage>
</organism>
<feature type="transmembrane region" description="Helical" evidence="6">
    <location>
        <begin position="262"/>
        <end position="285"/>
    </location>
</feature>
<keyword evidence="3 6" id="KW-0812">Transmembrane</keyword>
<feature type="transmembrane region" description="Helical" evidence="6">
    <location>
        <begin position="97"/>
        <end position="117"/>
    </location>
</feature>
<keyword evidence="8" id="KW-1185">Reference proteome</keyword>
<keyword evidence="4 6" id="KW-1133">Transmembrane helix</keyword>
<evidence type="ECO:0000313" key="8">
    <source>
        <dbReference type="Proteomes" id="UP001325140"/>
    </source>
</evidence>
<evidence type="ECO:0000256" key="5">
    <source>
        <dbReference type="ARBA" id="ARBA00023136"/>
    </source>
</evidence>
<dbReference type="InterPro" id="IPR005496">
    <property type="entry name" value="Integral_membrane_TerC"/>
</dbReference>
<dbReference type="Proteomes" id="UP001325140">
    <property type="component" value="Chromosome"/>
</dbReference>
<feature type="transmembrane region" description="Helical" evidence="6">
    <location>
        <begin position="27"/>
        <end position="51"/>
    </location>
</feature>
<feature type="transmembrane region" description="Helical" evidence="6">
    <location>
        <begin position="63"/>
        <end position="85"/>
    </location>
</feature>
<name>A0ABZ0UPL6_9RICK</name>
<comment type="subcellular location">
    <subcellularLocation>
        <location evidence="1">Membrane</location>
        <topology evidence="1">Multi-pass membrane protein</topology>
    </subcellularLocation>
</comment>
<evidence type="ECO:0000256" key="4">
    <source>
        <dbReference type="ARBA" id="ARBA00022989"/>
    </source>
</evidence>
<evidence type="ECO:0000256" key="2">
    <source>
        <dbReference type="ARBA" id="ARBA00007511"/>
    </source>
</evidence>
<evidence type="ECO:0000256" key="1">
    <source>
        <dbReference type="ARBA" id="ARBA00004141"/>
    </source>
</evidence>
<sequence length="321" mass="36796">MLFIALIMFEFILHDKHSKQPQKGESVITNISMVLYVLTASIVCFVIYFYFYTRNISFVEQFITGYLIELSLSIDNVFVFIMLFDAFKIGKKQQYKILMLGIIGAILMRMAIIVLGIPVIAKFNWVIGIFGTILFIGGIKAVSKFFRKKCSRIETVVVKPEKRDVGVFIRWLMKYLPIISQKLRITFDKDYVGDKFFIVRNGTLVITRLFAILLLVEKADLLFALDSIPAIASVTNDSFIIFSSNAFAVLGLRTMYHFLSGIIHTALFLELSLGFTLIFVGSKMLLKIVHYEINNTFSILIILSIFAVPEIVRYFSMKREK</sequence>
<gene>
    <name evidence="7" type="ORF">Fokcrypt_00118</name>
</gene>
<comment type="similarity">
    <text evidence="2">Belongs to the TerC family.</text>
</comment>
<keyword evidence="5 6" id="KW-0472">Membrane</keyword>
<feature type="transmembrane region" description="Helical" evidence="6">
    <location>
        <begin position="297"/>
        <end position="315"/>
    </location>
</feature>
<dbReference type="PANTHER" id="PTHR30238">
    <property type="entry name" value="MEMBRANE BOUND PREDICTED REDOX MODULATOR"/>
    <property type="match status" value="1"/>
</dbReference>
<feature type="transmembrane region" description="Helical" evidence="6">
    <location>
        <begin position="197"/>
        <end position="216"/>
    </location>
</feature>